<name>A0A834GUZ3_RHOSS</name>
<accession>A0A834GUZ3</accession>
<reference evidence="1" key="1">
    <citation type="submission" date="2019-11" db="EMBL/GenBank/DDBJ databases">
        <authorList>
            <person name="Liu Y."/>
            <person name="Hou J."/>
            <person name="Li T.-Q."/>
            <person name="Guan C.-H."/>
            <person name="Wu X."/>
            <person name="Wu H.-Z."/>
            <person name="Ling F."/>
            <person name="Zhang R."/>
            <person name="Shi X.-G."/>
            <person name="Ren J.-P."/>
            <person name="Chen E.-F."/>
            <person name="Sun J.-M."/>
        </authorList>
    </citation>
    <scope>NUCLEOTIDE SEQUENCE</scope>
    <source>
        <strain evidence="1">Adult_tree_wgs_1</strain>
        <tissue evidence="1">Leaves</tissue>
    </source>
</reference>
<dbReference type="Proteomes" id="UP000626092">
    <property type="component" value="Unassembled WGS sequence"/>
</dbReference>
<dbReference type="EMBL" id="WJXA01000006">
    <property type="protein sequence ID" value="KAF7140438.1"/>
    <property type="molecule type" value="Genomic_DNA"/>
</dbReference>
<evidence type="ECO:0000313" key="2">
    <source>
        <dbReference type="Proteomes" id="UP000626092"/>
    </source>
</evidence>
<dbReference type="OrthoDB" id="1717686at2759"/>
<sequence length="81" mass="9100">MNRFHSVLLHHTSPRPAPRSVSEGLLGFLLEAEQVMVEVHVNSICIEFVVSEYFLYGPGLHIMPLSQVNNLAVSCLQRAIR</sequence>
<evidence type="ECO:0000313" key="1">
    <source>
        <dbReference type="EMBL" id="KAF7140438.1"/>
    </source>
</evidence>
<protein>
    <submittedName>
        <fullName evidence="1">Uncharacterized protein</fullName>
    </submittedName>
</protein>
<comment type="caution">
    <text evidence="1">The sequence shown here is derived from an EMBL/GenBank/DDBJ whole genome shotgun (WGS) entry which is preliminary data.</text>
</comment>
<dbReference type="AlphaFoldDB" id="A0A834GUZ3"/>
<gene>
    <name evidence="1" type="ORF">RHSIM_Rhsim06G0082600</name>
</gene>
<organism evidence="1 2">
    <name type="scientific">Rhododendron simsii</name>
    <name type="common">Sims's rhododendron</name>
    <dbReference type="NCBI Taxonomy" id="118357"/>
    <lineage>
        <taxon>Eukaryota</taxon>
        <taxon>Viridiplantae</taxon>
        <taxon>Streptophyta</taxon>
        <taxon>Embryophyta</taxon>
        <taxon>Tracheophyta</taxon>
        <taxon>Spermatophyta</taxon>
        <taxon>Magnoliopsida</taxon>
        <taxon>eudicotyledons</taxon>
        <taxon>Gunneridae</taxon>
        <taxon>Pentapetalae</taxon>
        <taxon>asterids</taxon>
        <taxon>Ericales</taxon>
        <taxon>Ericaceae</taxon>
        <taxon>Ericoideae</taxon>
        <taxon>Rhodoreae</taxon>
        <taxon>Rhododendron</taxon>
    </lineage>
</organism>
<proteinExistence type="predicted"/>
<keyword evidence="2" id="KW-1185">Reference proteome</keyword>